<evidence type="ECO:0000256" key="2">
    <source>
        <dbReference type="ARBA" id="ARBA00013149"/>
    </source>
</evidence>
<dbReference type="InterPro" id="IPR036155">
    <property type="entry name" value="Crypto/Photolyase_N_sf"/>
</dbReference>
<dbReference type="EMBL" id="AP012337">
    <property type="protein sequence ID" value="BAM00940.1"/>
    <property type="molecule type" value="Genomic_DNA"/>
</dbReference>
<dbReference type="GO" id="GO:0003677">
    <property type="term" value="F:DNA binding"/>
    <property type="evidence" value="ECO:0007669"/>
    <property type="project" value="TreeGrafter"/>
</dbReference>
<organism evidence="12 13">
    <name type="scientific">Caldilinea aerophila (strain DSM 14535 / JCM 11387 / NBRC 104270 / STL-6-O1)</name>
    <dbReference type="NCBI Taxonomy" id="926550"/>
    <lineage>
        <taxon>Bacteria</taxon>
        <taxon>Bacillati</taxon>
        <taxon>Chloroflexota</taxon>
        <taxon>Caldilineae</taxon>
        <taxon>Caldilineales</taxon>
        <taxon>Caldilineaceae</taxon>
        <taxon>Caldilinea</taxon>
    </lineage>
</organism>
<dbReference type="PRINTS" id="PR00147">
    <property type="entry name" value="DNAPHOTLYASE"/>
</dbReference>
<dbReference type="PANTHER" id="PTHR11455">
    <property type="entry name" value="CRYPTOCHROME"/>
    <property type="match status" value="1"/>
</dbReference>
<dbReference type="PATRIC" id="fig|926550.5.peg.3144"/>
<dbReference type="PANTHER" id="PTHR11455:SF9">
    <property type="entry name" value="CRYPTOCHROME CIRCADIAN CLOCK 5 ISOFORM X1"/>
    <property type="match status" value="1"/>
</dbReference>
<feature type="site" description="Electron transfer via tryptophanyl radical" evidence="9">
    <location>
        <position position="305"/>
    </location>
</feature>
<evidence type="ECO:0000256" key="5">
    <source>
        <dbReference type="ARBA" id="ARBA00022827"/>
    </source>
</evidence>
<dbReference type="Gene3D" id="1.25.40.80">
    <property type="match status" value="1"/>
</dbReference>
<dbReference type="SUPFAM" id="SSF48173">
    <property type="entry name" value="Cryptochrome/photolyase FAD-binding domain"/>
    <property type="match status" value="1"/>
</dbReference>
<evidence type="ECO:0000256" key="9">
    <source>
        <dbReference type="PIRSR" id="PIRSR602081-2"/>
    </source>
</evidence>
<evidence type="ECO:0000313" key="12">
    <source>
        <dbReference type="EMBL" id="BAM00940.1"/>
    </source>
</evidence>
<keyword evidence="6 10" id="KW-0157">Chromophore</keyword>
<keyword evidence="13" id="KW-1185">Reference proteome</keyword>
<comment type="cofactor">
    <cofactor evidence="8">
        <name>FAD</name>
        <dbReference type="ChEBI" id="CHEBI:57692"/>
    </cofactor>
    <text evidence="8">Binds 1 FAD per subunit.</text>
</comment>
<dbReference type="PROSITE" id="PS51645">
    <property type="entry name" value="PHR_CRY_ALPHA_BETA"/>
    <property type="match status" value="1"/>
</dbReference>
<comment type="similarity">
    <text evidence="10">Belongs to the DNA photolyase family.</text>
</comment>
<dbReference type="eggNOG" id="COG0415">
    <property type="taxonomic scope" value="Bacteria"/>
</dbReference>
<feature type="binding site" evidence="8">
    <location>
        <position position="271"/>
    </location>
    <ligand>
        <name>FAD</name>
        <dbReference type="ChEBI" id="CHEBI:57692"/>
    </ligand>
</feature>
<gene>
    <name evidence="12" type="primary">phrB</name>
    <name evidence="12" type="ordered locus">CLDAP_29000</name>
</gene>
<keyword evidence="4 8" id="KW-0285">Flavoprotein</keyword>
<dbReference type="FunFam" id="1.10.579.10:FF:000003">
    <property type="entry name" value="Deoxyribodipyrimidine photo-lyase"/>
    <property type="match status" value="1"/>
</dbReference>
<feature type="site" description="Electron transfer via tryptophanyl radical" evidence="9">
    <location>
        <position position="358"/>
    </location>
</feature>
<proteinExistence type="inferred from homology"/>
<dbReference type="InterPro" id="IPR036134">
    <property type="entry name" value="Crypto/Photolyase_FAD-like_sf"/>
</dbReference>
<dbReference type="HOGENOM" id="CLU_010348_2_2_0"/>
<evidence type="ECO:0000256" key="4">
    <source>
        <dbReference type="ARBA" id="ARBA00022630"/>
    </source>
</evidence>
<dbReference type="OrthoDB" id="9772484at2"/>
<feature type="binding site" evidence="8">
    <location>
        <begin position="371"/>
        <end position="373"/>
    </location>
    <ligand>
        <name>FAD</name>
        <dbReference type="ChEBI" id="CHEBI:57692"/>
    </ligand>
</feature>
<dbReference type="InterPro" id="IPR002081">
    <property type="entry name" value="Cryptochrome/DNA_photolyase_1"/>
</dbReference>
<feature type="binding site" evidence="8">
    <location>
        <begin position="231"/>
        <end position="235"/>
    </location>
    <ligand>
        <name>FAD</name>
        <dbReference type="ChEBI" id="CHEBI:57692"/>
    </ligand>
</feature>
<dbReference type="AlphaFoldDB" id="I0I6Q2"/>
<evidence type="ECO:0000259" key="11">
    <source>
        <dbReference type="PROSITE" id="PS51645"/>
    </source>
</evidence>
<feature type="binding site" evidence="8">
    <location>
        <begin position="274"/>
        <end position="281"/>
    </location>
    <ligand>
        <name>FAD</name>
        <dbReference type="ChEBI" id="CHEBI:57692"/>
    </ligand>
</feature>
<sequence length="475" mass="53714">MATAIWWIRRDLRLTDNQALTAALTRAAQIVPCFVLDPRLLNSSYAGERRKAFLFSGLRVLDADLRRRGGRLIVRCGDPAAVLSRLAAESGACAVYAERDYSPYARCRDEAVARALPIPLVLTDGLTIRRPDALLKDDGTPYTVFTPYSRRWRSYPPVGAHEILPAPARLAVPESIVGEPIPKQPHLDDDTGPFPSGEAEAQARLRRFTTGDEAPIYAYAQARDFPDLDSTSKLSPYLRFGMLSARQAALAAYQAMDAAANAEQRTGAETWLTELIWRDFYYSILYHFPHVARGCFQRAYDAIIWENNPTHFAAWCAGLTGYPFIDAAMRQLAATGWMHNRARMAVASFLVKDLLIDWRWGEKWFMQRLLDGDLAANNGGWQWSAGVGTDAAPYFRIFNPTAQGQKFDPRGVYIRRWVPELRLVPDRYIHEPWRMPRSEQMRAGCIIGQNYPAPIVDHAVARQRVLEAYRRVRVP</sequence>
<dbReference type="InterPro" id="IPR005101">
    <property type="entry name" value="Cryptochr/Photolyase_FAD-bd"/>
</dbReference>
<dbReference type="Gene3D" id="1.10.579.10">
    <property type="entry name" value="DNA Cyclobutane Dipyrimidine Photolyase, subunit A, domain 3"/>
    <property type="match status" value="1"/>
</dbReference>
<dbReference type="GO" id="GO:0003904">
    <property type="term" value="F:deoxyribodipyrimidine photo-lyase activity"/>
    <property type="evidence" value="ECO:0007669"/>
    <property type="project" value="UniProtKB-EC"/>
</dbReference>
<feature type="site" description="Electron transfer via tryptophanyl radical" evidence="9">
    <location>
        <position position="381"/>
    </location>
</feature>
<keyword evidence="12" id="KW-0456">Lyase</keyword>
<name>I0I6Q2_CALAS</name>
<dbReference type="STRING" id="926550.CLDAP_29000"/>
<evidence type="ECO:0000256" key="6">
    <source>
        <dbReference type="ARBA" id="ARBA00022991"/>
    </source>
</evidence>
<evidence type="ECO:0000313" key="13">
    <source>
        <dbReference type="Proteomes" id="UP000007880"/>
    </source>
</evidence>
<dbReference type="Pfam" id="PF00875">
    <property type="entry name" value="DNA_photolyase"/>
    <property type="match status" value="1"/>
</dbReference>
<dbReference type="Gene3D" id="3.40.50.620">
    <property type="entry name" value="HUPs"/>
    <property type="match status" value="1"/>
</dbReference>
<evidence type="ECO:0000256" key="8">
    <source>
        <dbReference type="PIRSR" id="PIRSR602081-1"/>
    </source>
</evidence>
<dbReference type="SUPFAM" id="SSF52425">
    <property type="entry name" value="Cryptochrome/photolyase, N-terminal domain"/>
    <property type="match status" value="1"/>
</dbReference>
<dbReference type="GO" id="GO:0000719">
    <property type="term" value="P:photoreactive repair"/>
    <property type="evidence" value="ECO:0007669"/>
    <property type="project" value="UniProtKB-ARBA"/>
</dbReference>
<dbReference type="GO" id="GO:0009416">
    <property type="term" value="P:response to light stimulus"/>
    <property type="evidence" value="ECO:0007669"/>
    <property type="project" value="TreeGrafter"/>
</dbReference>
<dbReference type="Pfam" id="PF03441">
    <property type="entry name" value="FAD_binding_7"/>
    <property type="match status" value="1"/>
</dbReference>
<reference evidence="12 13" key="1">
    <citation type="submission" date="2012-02" db="EMBL/GenBank/DDBJ databases">
        <title>Complete genome sequence of Caldilinea aerophila DSM 14535 (= NBRC 102666).</title>
        <authorList>
            <person name="Oguchi A."/>
            <person name="Hosoyama A."/>
            <person name="Sekine M."/>
            <person name="Fukai R."/>
            <person name="Kato Y."/>
            <person name="Nakamura S."/>
            <person name="Hanada S."/>
            <person name="Yamazaki S."/>
            <person name="Fujita N."/>
        </authorList>
    </citation>
    <scope>NUCLEOTIDE SEQUENCE [LARGE SCALE GENOMIC DNA]</scope>
    <source>
        <strain evidence="13">DSM 14535 / JCM 11387 / NBRC 104270 / STL-6-O1</strain>
    </source>
</reference>
<protein>
    <recommendedName>
        <fullName evidence="3">Deoxyribodipyrimidine photo-lyase</fullName>
        <ecNumber evidence="2">4.1.99.3</ecNumber>
    </recommendedName>
</protein>
<dbReference type="InterPro" id="IPR014729">
    <property type="entry name" value="Rossmann-like_a/b/a_fold"/>
</dbReference>
<evidence type="ECO:0000256" key="7">
    <source>
        <dbReference type="ARBA" id="ARBA00033999"/>
    </source>
</evidence>
<feature type="domain" description="Photolyase/cryptochrome alpha/beta" evidence="11">
    <location>
        <begin position="2"/>
        <end position="128"/>
    </location>
</feature>
<dbReference type="Proteomes" id="UP000007880">
    <property type="component" value="Chromosome"/>
</dbReference>
<evidence type="ECO:0000256" key="3">
    <source>
        <dbReference type="ARBA" id="ARBA00014046"/>
    </source>
</evidence>
<comment type="catalytic activity">
    <reaction evidence="7">
        <text>cyclobutadipyrimidine (in DNA) = 2 pyrimidine residues (in DNA).</text>
        <dbReference type="EC" id="4.1.99.3"/>
    </reaction>
</comment>
<feature type="binding site" evidence="8">
    <location>
        <position position="219"/>
    </location>
    <ligand>
        <name>FAD</name>
        <dbReference type="ChEBI" id="CHEBI:57692"/>
    </ligand>
</feature>
<dbReference type="KEGG" id="cap:CLDAP_29000"/>
<evidence type="ECO:0000256" key="1">
    <source>
        <dbReference type="ARBA" id="ARBA00001932"/>
    </source>
</evidence>
<dbReference type="RefSeq" id="WP_014434167.1">
    <property type="nucleotide sequence ID" value="NC_017079.1"/>
</dbReference>
<dbReference type="EC" id="4.1.99.3" evidence="2"/>
<dbReference type="InterPro" id="IPR006050">
    <property type="entry name" value="DNA_photolyase_N"/>
</dbReference>
<keyword evidence="5 8" id="KW-0274">FAD</keyword>
<dbReference type="GO" id="GO:0071949">
    <property type="term" value="F:FAD binding"/>
    <property type="evidence" value="ECO:0007669"/>
    <property type="project" value="TreeGrafter"/>
</dbReference>
<accession>I0I6Q2</accession>
<comment type="cofactor">
    <cofactor evidence="1">
        <name>(6R)-5,10-methylene-5,6,7,8-tetrahydrofolate</name>
        <dbReference type="ChEBI" id="CHEBI:15636"/>
    </cofactor>
</comment>
<evidence type="ECO:0000256" key="10">
    <source>
        <dbReference type="RuleBase" id="RU004182"/>
    </source>
</evidence>